<evidence type="ECO:0008006" key="3">
    <source>
        <dbReference type="Google" id="ProtNLM"/>
    </source>
</evidence>
<protein>
    <recommendedName>
        <fullName evidence="3">C2H2-type domain-containing protein</fullName>
    </recommendedName>
</protein>
<feature type="non-terminal residue" evidence="1">
    <location>
        <position position="147"/>
    </location>
</feature>
<comment type="caution">
    <text evidence="1">The sequence shown here is derived from an EMBL/GenBank/DDBJ whole genome shotgun (WGS) entry which is preliminary data.</text>
</comment>
<dbReference type="Proteomes" id="UP001165060">
    <property type="component" value="Unassembled WGS sequence"/>
</dbReference>
<evidence type="ECO:0000313" key="1">
    <source>
        <dbReference type="EMBL" id="GMI25927.1"/>
    </source>
</evidence>
<name>A0ABQ6MHB0_9STRA</name>
<gene>
    <name evidence="1" type="ORF">TeGR_g14884</name>
</gene>
<keyword evidence="2" id="KW-1185">Reference proteome</keyword>
<reference evidence="1 2" key="1">
    <citation type="journal article" date="2023" name="Commun. Biol.">
        <title>Genome analysis of Parmales, the sister group of diatoms, reveals the evolutionary specialization of diatoms from phago-mixotrophs to photoautotrophs.</title>
        <authorList>
            <person name="Ban H."/>
            <person name="Sato S."/>
            <person name="Yoshikawa S."/>
            <person name="Yamada K."/>
            <person name="Nakamura Y."/>
            <person name="Ichinomiya M."/>
            <person name="Sato N."/>
            <person name="Blanc-Mathieu R."/>
            <person name="Endo H."/>
            <person name="Kuwata A."/>
            <person name="Ogata H."/>
        </authorList>
    </citation>
    <scope>NUCLEOTIDE SEQUENCE [LARGE SCALE GENOMIC DNA]</scope>
</reference>
<sequence length="147" mass="15789">MVGTLRRDPPTDGSAESAAAQVEAAAAAHGLQLQPSDPYSVLGSLMQPGVPAASPRIPVPSFFQCPSRKQPQKHANAYIHVDPRPAHGAKLLCSDPACRAQGSKFKWCDVCCRPVASRNFIKRHGHGRMDHKMRRFRKAAEAVGGVG</sequence>
<accession>A0ABQ6MHB0</accession>
<dbReference type="EMBL" id="BRYB01000235">
    <property type="protein sequence ID" value="GMI25927.1"/>
    <property type="molecule type" value="Genomic_DNA"/>
</dbReference>
<organism evidence="1 2">
    <name type="scientific">Tetraparma gracilis</name>
    <dbReference type="NCBI Taxonomy" id="2962635"/>
    <lineage>
        <taxon>Eukaryota</taxon>
        <taxon>Sar</taxon>
        <taxon>Stramenopiles</taxon>
        <taxon>Ochrophyta</taxon>
        <taxon>Bolidophyceae</taxon>
        <taxon>Parmales</taxon>
        <taxon>Triparmaceae</taxon>
        <taxon>Tetraparma</taxon>
    </lineage>
</organism>
<evidence type="ECO:0000313" key="2">
    <source>
        <dbReference type="Proteomes" id="UP001165060"/>
    </source>
</evidence>
<proteinExistence type="predicted"/>